<evidence type="ECO:0000256" key="2">
    <source>
        <dbReference type="ARBA" id="ARBA00022448"/>
    </source>
</evidence>
<evidence type="ECO:0000256" key="5">
    <source>
        <dbReference type="ARBA" id="ARBA00023136"/>
    </source>
</evidence>
<dbReference type="PANTHER" id="PTHR11910">
    <property type="entry name" value="ATP SYNTHASE DELTA CHAIN"/>
    <property type="match status" value="1"/>
</dbReference>
<dbReference type="GO" id="GO:0016020">
    <property type="term" value="C:membrane"/>
    <property type="evidence" value="ECO:0007669"/>
    <property type="project" value="UniProtKB-SubCell"/>
</dbReference>
<evidence type="ECO:0000256" key="6">
    <source>
        <dbReference type="ARBA" id="ARBA00023310"/>
    </source>
</evidence>
<proteinExistence type="predicted"/>
<keyword evidence="8" id="KW-1185">Reference proteome</keyword>
<evidence type="ECO:0000256" key="1">
    <source>
        <dbReference type="ARBA" id="ARBA00004370"/>
    </source>
</evidence>
<dbReference type="InterPro" id="IPR000711">
    <property type="entry name" value="ATPase_OSCP/dsu"/>
</dbReference>
<evidence type="ECO:0008006" key="9">
    <source>
        <dbReference type="Google" id="ProtNLM"/>
    </source>
</evidence>
<accession>A0A9R1VDG1</accession>
<dbReference type="Pfam" id="PF00213">
    <property type="entry name" value="OSCP"/>
    <property type="match status" value="2"/>
</dbReference>
<evidence type="ECO:0000256" key="4">
    <source>
        <dbReference type="ARBA" id="ARBA00023065"/>
    </source>
</evidence>
<dbReference type="EMBL" id="NBSK02000005">
    <property type="protein sequence ID" value="KAJ0204346.1"/>
    <property type="molecule type" value="Genomic_DNA"/>
</dbReference>
<dbReference type="GO" id="GO:0046933">
    <property type="term" value="F:proton-transporting ATP synthase activity, rotational mechanism"/>
    <property type="evidence" value="ECO:0007669"/>
    <property type="project" value="InterPro"/>
</dbReference>
<gene>
    <name evidence="7" type="ORF">LSAT_V11C500268650</name>
</gene>
<comment type="caution">
    <text evidence="7">The sequence shown here is derived from an EMBL/GenBank/DDBJ whole genome shotgun (WGS) entry which is preliminary data.</text>
</comment>
<comment type="subcellular location">
    <subcellularLocation>
        <location evidence="1">Membrane</location>
    </subcellularLocation>
</comment>
<dbReference type="AlphaFoldDB" id="A0A9R1VDG1"/>
<evidence type="ECO:0000256" key="3">
    <source>
        <dbReference type="ARBA" id="ARBA00022781"/>
    </source>
</evidence>
<name>A0A9R1VDG1_LACSA</name>
<keyword evidence="6" id="KW-0066">ATP synthesis</keyword>
<keyword evidence="5" id="KW-0472">Membrane</keyword>
<evidence type="ECO:0000313" key="8">
    <source>
        <dbReference type="Proteomes" id="UP000235145"/>
    </source>
</evidence>
<keyword evidence="3" id="KW-0375">Hydrogen ion transport</keyword>
<organism evidence="7 8">
    <name type="scientific">Lactuca sativa</name>
    <name type="common">Garden lettuce</name>
    <dbReference type="NCBI Taxonomy" id="4236"/>
    <lineage>
        <taxon>Eukaryota</taxon>
        <taxon>Viridiplantae</taxon>
        <taxon>Streptophyta</taxon>
        <taxon>Embryophyta</taxon>
        <taxon>Tracheophyta</taxon>
        <taxon>Spermatophyta</taxon>
        <taxon>Magnoliopsida</taxon>
        <taxon>eudicotyledons</taxon>
        <taxon>Gunneridae</taxon>
        <taxon>Pentapetalae</taxon>
        <taxon>asterids</taxon>
        <taxon>campanulids</taxon>
        <taxon>Asterales</taxon>
        <taxon>Asteraceae</taxon>
        <taxon>Cichorioideae</taxon>
        <taxon>Cichorieae</taxon>
        <taxon>Lactucinae</taxon>
        <taxon>Lactuca</taxon>
    </lineage>
</organism>
<sequence length="126" mass="14442">MVILANNRRLRHVDTIAKRFLDFNMAHGRLRHVDTIQPLPAEEEKELKDTLQEILGEGKKVKLEQKSQHNANLSTTFGTVSKFDADSSFYINQIDPSILGGLVVEFSQKVFDMSIKTHAKQMERFL</sequence>
<keyword evidence="2" id="KW-0813">Transport</keyword>
<protein>
    <recommendedName>
        <fullName evidence="9">ATP synthase subunit O, mitochondrial</fullName>
    </recommendedName>
</protein>
<evidence type="ECO:0000313" key="7">
    <source>
        <dbReference type="EMBL" id="KAJ0204346.1"/>
    </source>
</evidence>
<dbReference type="Proteomes" id="UP000235145">
    <property type="component" value="Unassembled WGS sequence"/>
</dbReference>
<keyword evidence="4" id="KW-0406">Ion transport</keyword>
<reference evidence="7 8" key="1">
    <citation type="journal article" date="2017" name="Nat. Commun.">
        <title>Genome assembly with in vitro proximity ligation data and whole-genome triplication in lettuce.</title>
        <authorList>
            <person name="Reyes-Chin-Wo S."/>
            <person name="Wang Z."/>
            <person name="Yang X."/>
            <person name="Kozik A."/>
            <person name="Arikit S."/>
            <person name="Song C."/>
            <person name="Xia L."/>
            <person name="Froenicke L."/>
            <person name="Lavelle D.O."/>
            <person name="Truco M.J."/>
            <person name="Xia R."/>
            <person name="Zhu S."/>
            <person name="Xu C."/>
            <person name="Xu H."/>
            <person name="Xu X."/>
            <person name="Cox K."/>
            <person name="Korf I."/>
            <person name="Meyers B.C."/>
            <person name="Michelmore R.W."/>
        </authorList>
    </citation>
    <scope>NUCLEOTIDE SEQUENCE [LARGE SCALE GENOMIC DNA]</scope>
    <source>
        <strain evidence="8">cv. Salinas</strain>
        <tissue evidence="7">Seedlings</tissue>
    </source>
</reference>